<dbReference type="InterPro" id="IPR000477">
    <property type="entry name" value="RT_dom"/>
</dbReference>
<sequence length="212" mass="23466">MGFGARWRRWIRWCLSSASMSVLVNGAPSDKFRLSRGLRQGCPLSPLLFNIVGEVLSSLIDKAIELNLLSGAVVGNSNQQVSHLRFADDLILFLEADLSNVKCVLRLLRIFEAASGLQLNMKKTTLMGINLDIERINSWAAELHCKADSLPTRYLGLPLGFKRNSAELWTPVFDKLQKKTRGVEGVSTINGRQNCIGEVSLEQSAGVLLVHF</sequence>
<reference evidence="3" key="1">
    <citation type="submission" date="2023-05" db="EMBL/GenBank/DDBJ databases">
        <title>Genome and transcriptome analyses reveal genes involved in the formation of fine ridges on petal epidermal cells in Hibiscus trionum.</title>
        <authorList>
            <person name="Koshimizu S."/>
            <person name="Masuda S."/>
            <person name="Ishii T."/>
            <person name="Shirasu K."/>
            <person name="Hoshino A."/>
            <person name="Arita M."/>
        </authorList>
    </citation>
    <scope>NUCLEOTIDE SEQUENCE</scope>
    <source>
        <strain evidence="3">Hamamatsu line</strain>
    </source>
</reference>
<dbReference type="Pfam" id="PF00078">
    <property type="entry name" value="RVT_1"/>
    <property type="match status" value="1"/>
</dbReference>
<name>A0A9W7I5L1_HIBTR</name>
<dbReference type="Proteomes" id="UP001165190">
    <property type="component" value="Unassembled WGS sequence"/>
</dbReference>
<protein>
    <recommendedName>
        <fullName evidence="2">Reverse transcriptase domain-containing protein</fullName>
    </recommendedName>
</protein>
<proteinExistence type="predicted"/>
<feature type="chain" id="PRO_5040878314" description="Reverse transcriptase domain-containing protein" evidence="1">
    <location>
        <begin position="27"/>
        <end position="212"/>
    </location>
</feature>
<dbReference type="SUPFAM" id="SSF56672">
    <property type="entry name" value="DNA/RNA polymerases"/>
    <property type="match status" value="1"/>
</dbReference>
<feature type="signal peptide" evidence="1">
    <location>
        <begin position="1"/>
        <end position="26"/>
    </location>
</feature>
<accession>A0A9W7I5L1</accession>
<dbReference type="EMBL" id="BSYR01000022">
    <property type="protein sequence ID" value="GMI89472.1"/>
    <property type="molecule type" value="Genomic_DNA"/>
</dbReference>
<dbReference type="PANTHER" id="PTHR33116:SF75">
    <property type="entry name" value="RIBONUCLEASE H PROTEIN"/>
    <property type="match status" value="1"/>
</dbReference>
<feature type="domain" description="Reverse transcriptase" evidence="2">
    <location>
        <begin position="1"/>
        <end position="159"/>
    </location>
</feature>
<dbReference type="InterPro" id="IPR043502">
    <property type="entry name" value="DNA/RNA_pol_sf"/>
</dbReference>
<gene>
    <name evidence="3" type="ORF">HRI_002616500</name>
</gene>
<dbReference type="PROSITE" id="PS50878">
    <property type="entry name" value="RT_POL"/>
    <property type="match status" value="1"/>
</dbReference>
<dbReference type="OrthoDB" id="1430937at2759"/>
<dbReference type="AlphaFoldDB" id="A0A9W7I5L1"/>
<comment type="caution">
    <text evidence="3">The sequence shown here is derived from an EMBL/GenBank/DDBJ whole genome shotgun (WGS) entry which is preliminary data.</text>
</comment>
<keyword evidence="4" id="KW-1185">Reference proteome</keyword>
<evidence type="ECO:0000313" key="4">
    <source>
        <dbReference type="Proteomes" id="UP001165190"/>
    </source>
</evidence>
<evidence type="ECO:0000313" key="3">
    <source>
        <dbReference type="EMBL" id="GMI89472.1"/>
    </source>
</evidence>
<evidence type="ECO:0000259" key="2">
    <source>
        <dbReference type="PROSITE" id="PS50878"/>
    </source>
</evidence>
<keyword evidence="1" id="KW-0732">Signal</keyword>
<evidence type="ECO:0000256" key="1">
    <source>
        <dbReference type="SAM" id="SignalP"/>
    </source>
</evidence>
<organism evidence="3 4">
    <name type="scientific">Hibiscus trionum</name>
    <name type="common">Flower of an hour</name>
    <dbReference type="NCBI Taxonomy" id="183268"/>
    <lineage>
        <taxon>Eukaryota</taxon>
        <taxon>Viridiplantae</taxon>
        <taxon>Streptophyta</taxon>
        <taxon>Embryophyta</taxon>
        <taxon>Tracheophyta</taxon>
        <taxon>Spermatophyta</taxon>
        <taxon>Magnoliopsida</taxon>
        <taxon>eudicotyledons</taxon>
        <taxon>Gunneridae</taxon>
        <taxon>Pentapetalae</taxon>
        <taxon>rosids</taxon>
        <taxon>malvids</taxon>
        <taxon>Malvales</taxon>
        <taxon>Malvaceae</taxon>
        <taxon>Malvoideae</taxon>
        <taxon>Hibiscus</taxon>
    </lineage>
</organism>
<dbReference type="PANTHER" id="PTHR33116">
    <property type="entry name" value="REVERSE TRANSCRIPTASE ZINC-BINDING DOMAIN-CONTAINING PROTEIN-RELATED-RELATED"/>
    <property type="match status" value="1"/>
</dbReference>